<evidence type="ECO:0000313" key="3">
    <source>
        <dbReference type="Proteomes" id="UP000501812"/>
    </source>
</evidence>
<dbReference type="InterPro" id="IPR044922">
    <property type="entry name" value="DUF2063_N_sf"/>
</dbReference>
<evidence type="ECO:0000313" key="2">
    <source>
        <dbReference type="EMBL" id="QJE97041.1"/>
    </source>
</evidence>
<dbReference type="Proteomes" id="UP000501812">
    <property type="component" value="Chromosome"/>
</dbReference>
<protein>
    <submittedName>
        <fullName evidence="2">DUF2063 domain-containing protein</fullName>
    </submittedName>
</protein>
<gene>
    <name evidence="2" type="ORF">HHL09_15015</name>
</gene>
<dbReference type="RefSeq" id="WP_169455441.1">
    <property type="nucleotide sequence ID" value="NZ_CP051774.1"/>
</dbReference>
<organism evidence="2 3">
    <name type="scientific">Luteolibacter luteus</name>
    <dbReference type="NCBI Taxonomy" id="2728835"/>
    <lineage>
        <taxon>Bacteria</taxon>
        <taxon>Pseudomonadati</taxon>
        <taxon>Verrucomicrobiota</taxon>
        <taxon>Verrucomicrobiia</taxon>
        <taxon>Verrucomicrobiales</taxon>
        <taxon>Verrucomicrobiaceae</taxon>
        <taxon>Luteolibacter</taxon>
    </lineage>
</organism>
<keyword evidence="3" id="KW-1185">Reference proteome</keyword>
<proteinExistence type="predicted"/>
<reference evidence="2 3" key="1">
    <citation type="submission" date="2020-04" db="EMBL/GenBank/DDBJ databases">
        <title>Luteolibacter sp. G-1-1-1 isolated from soil.</title>
        <authorList>
            <person name="Dahal R.H."/>
        </authorList>
    </citation>
    <scope>NUCLEOTIDE SEQUENCE [LARGE SCALE GENOMIC DNA]</scope>
    <source>
        <strain evidence="2 3">G-1-1-1</strain>
    </source>
</reference>
<dbReference type="AlphaFoldDB" id="A0A858RKD1"/>
<dbReference type="Gene3D" id="1.10.150.690">
    <property type="entry name" value="DUF2063"/>
    <property type="match status" value="1"/>
</dbReference>
<dbReference type="Pfam" id="PF09836">
    <property type="entry name" value="DUF2063"/>
    <property type="match status" value="1"/>
</dbReference>
<dbReference type="EMBL" id="CP051774">
    <property type="protein sequence ID" value="QJE97041.1"/>
    <property type="molecule type" value="Genomic_DNA"/>
</dbReference>
<dbReference type="InterPro" id="IPR018640">
    <property type="entry name" value="DUF2063"/>
</dbReference>
<name>A0A858RKD1_9BACT</name>
<sequence>MRPLEEIQREFFNALQMPLRGTSRRSTELPPSEEGHSPEFLAKAEELMKPGANLSSAERLELYHRQYWFRVLDSVAEDFPVLRKMAGEDKFWQLIEAYLQACPSGSYTLRHLGRSVAKFIASWEQLDEKRRRWFSFLAELEYAAMEIFEASEREPLPAEYLATEEIELQPHVKLVEMPVPADLCMKWDSFTPAEDETTYIAVWRGPKGAHLNRLGPVEFELLRRMQKGGRLHELFAEPVEPEPSPEEVQEWFGDWQARGWITARGSAVIELAAQAGEDWSGVDKMGSQARAMED</sequence>
<feature type="domain" description="Putative DNA-binding" evidence="1">
    <location>
        <begin position="39"/>
        <end position="120"/>
    </location>
</feature>
<accession>A0A858RKD1</accession>
<evidence type="ECO:0000259" key="1">
    <source>
        <dbReference type="Pfam" id="PF09836"/>
    </source>
</evidence>
<dbReference type="KEGG" id="luo:HHL09_15015"/>